<dbReference type="Proteomes" id="UP000295169">
    <property type="component" value="Unassembled WGS sequence"/>
</dbReference>
<dbReference type="EMBL" id="SMMU01000038">
    <property type="protein sequence ID" value="TCL21787.1"/>
    <property type="molecule type" value="Genomic_DNA"/>
</dbReference>
<protein>
    <submittedName>
        <fullName evidence="1">Uncharacterized protein</fullName>
    </submittedName>
</protein>
<proteinExistence type="predicted"/>
<accession>A0A4R1PFB6</accession>
<reference evidence="1 2" key="1">
    <citation type="submission" date="2019-03" db="EMBL/GenBank/DDBJ databases">
        <title>Genomic Encyclopedia of Type Strains, Phase IV (KMG-IV): sequencing the most valuable type-strain genomes for metagenomic binning, comparative biology and taxonomic classification.</title>
        <authorList>
            <person name="Goeker M."/>
        </authorList>
    </citation>
    <scope>NUCLEOTIDE SEQUENCE [LARGE SCALE GENOMIC DNA]</scope>
    <source>
        <strain evidence="1 2">DSM 2286</strain>
    </source>
</reference>
<name>A0A4R1PFB6_9GAMM</name>
<gene>
    <name evidence="1" type="ORF">EV691_13827</name>
</gene>
<comment type="caution">
    <text evidence="1">The sequence shown here is derived from an EMBL/GenBank/DDBJ whole genome shotgun (WGS) entry which is preliminary data.</text>
</comment>
<sequence>MSSKLFVTDYGLMAHLQELSNRLPSHGCHVEEAANLEAPALNAASPAARARVVGHRRYPDERGDLALVEPSELRQFSNEGGAGQILTAPCACALG</sequence>
<evidence type="ECO:0000313" key="2">
    <source>
        <dbReference type="Proteomes" id="UP000295169"/>
    </source>
</evidence>
<organism evidence="1 2">
    <name type="scientific">Azotobacter chroococcum</name>
    <dbReference type="NCBI Taxonomy" id="353"/>
    <lineage>
        <taxon>Bacteria</taxon>
        <taxon>Pseudomonadati</taxon>
        <taxon>Pseudomonadota</taxon>
        <taxon>Gammaproteobacteria</taxon>
        <taxon>Pseudomonadales</taxon>
        <taxon>Pseudomonadaceae</taxon>
        <taxon>Azotobacter</taxon>
    </lineage>
</organism>
<evidence type="ECO:0000313" key="1">
    <source>
        <dbReference type="EMBL" id="TCL21787.1"/>
    </source>
</evidence>
<dbReference type="AlphaFoldDB" id="A0A4R1PFB6"/>